<organism evidence="1">
    <name type="scientific">Siphoviridae sp. ctvuW5</name>
    <dbReference type="NCBI Taxonomy" id="2825725"/>
    <lineage>
        <taxon>Viruses</taxon>
        <taxon>Duplodnaviria</taxon>
        <taxon>Heunggongvirae</taxon>
        <taxon>Uroviricota</taxon>
        <taxon>Caudoviricetes</taxon>
    </lineage>
</organism>
<reference evidence="1" key="1">
    <citation type="journal article" date="2021" name="Proc. Natl. Acad. Sci. U.S.A.">
        <title>A Catalog of Tens of Thousands of Viruses from Human Metagenomes Reveals Hidden Associations with Chronic Diseases.</title>
        <authorList>
            <person name="Tisza M.J."/>
            <person name="Buck C.B."/>
        </authorList>
    </citation>
    <scope>NUCLEOTIDE SEQUENCE</scope>
    <source>
        <strain evidence="1">CtvuW5</strain>
    </source>
</reference>
<evidence type="ECO:0000313" key="1">
    <source>
        <dbReference type="EMBL" id="DAF86828.1"/>
    </source>
</evidence>
<sequence>METTNRKSKEDDMIVLLPLTNADPPSHVEMDEHLAHAKEQVSRISSIKPVRKIHIPNGYVMTTRPEIWDGYKLDAKSTVL</sequence>
<dbReference type="EMBL" id="BK015953">
    <property type="protein sequence ID" value="DAF86828.1"/>
    <property type="molecule type" value="Genomic_DNA"/>
</dbReference>
<proteinExistence type="predicted"/>
<name>A0A8S5TXA0_9CAUD</name>
<accession>A0A8S5TXA0</accession>
<protein>
    <submittedName>
        <fullName evidence="1">Uncharacterized protein</fullName>
    </submittedName>
</protein>